<gene>
    <name evidence="4" type="ORF">LSH36_355g00000</name>
</gene>
<evidence type="ECO:0000313" key="5">
    <source>
        <dbReference type="Proteomes" id="UP001208570"/>
    </source>
</evidence>
<proteinExistence type="predicted"/>
<dbReference type="InterPro" id="IPR000742">
    <property type="entry name" value="EGF"/>
</dbReference>
<dbReference type="EMBL" id="JAODUP010000355">
    <property type="protein sequence ID" value="KAK2151666.1"/>
    <property type="molecule type" value="Genomic_DNA"/>
</dbReference>
<reference evidence="4" key="1">
    <citation type="journal article" date="2023" name="Mol. Biol. Evol.">
        <title>Third-Generation Sequencing Reveals the Adaptive Role of the Epigenome in Three Deep-Sea Polychaetes.</title>
        <authorList>
            <person name="Perez M."/>
            <person name="Aroh O."/>
            <person name="Sun Y."/>
            <person name="Lan Y."/>
            <person name="Juniper S.K."/>
            <person name="Young C.R."/>
            <person name="Angers B."/>
            <person name="Qian P.Y."/>
        </authorList>
    </citation>
    <scope>NUCLEOTIDE SEQUENCE</scope>
    <source>
        <strain evidence="4">P08H-3</strain>
    </source>
</reference>
<dbReference type="InterPro" id="IPR035940">
    <property type="entry name" value="CAP_sf"/>
</dbReference>
<feature type="chain" id="PRO_5042293437" description="EGF-like domain-containing protein" evidence="1">
    <location>
        <begin position="25"/>
        <end position="203"/>
    </location>
</feature>
<evidence type="ECO:0000259" key="3">
    <source>
        <dbReference type="PROSITE" id="PS01186"/>
    </source>
</evidence>
<feature type="signal peptide" evidence="1">
    <location>
        <begin position="1"/>
        <end position="24"/>
    </location>
</feature>
<dbReference type="AlphaFoldDB" id="A0AAD9JET6"/>
<dbReference type="PROSITE" id="PS00022">
    <property type="entry name" value="EGF_1"/>
    <property type="match status" value="1"/>
</dbReference>
<protein>
    <recommendedName>
        <fullName evidence="2 3">EGF-like domain-containing protein</fullName>
    </recommendedName>
</protein>
<feature type="domain" description="EGF-like" evidence="2 3">
    <location>
        <begin position="165"/>
        <end position="176"/>
    </location>
</feature>
<dbReference type="SUPFAM" id="SSF55797">
    <property type="entry name" value="PR-1-like"/>
    <property type="match status" value="2"/>
</dbReference>
<comment type="caution">
    <text evidence="4">The sequence shown here is derived from an EMBL/GenBank/DDBJ whole genome shotgun (WGS) entry which is preliminary data.</text>
</comment>
<dbReference type="Gene3D" id="3.40.33.10">
    <property type="entry name" value="CAP"/>
    <property type="match status" value="1"/>
</dbReference>
<keyword evidence="5" id="KW-1185">Reference proteome</keyword>
<evidence type="ECO:0000313" key="4">
    <source>
        <dbReference type="EMBL" id="KAK2151666.1"/>
    </source>
</evidence>
<dbReference type="Proteomes" id="UP001208570">
    <property type="component" value="Unassembled WGS sequence"/>
</dbReference>
<keyword evidence="1" id="KW-0732">Signal</keyword>
<name>A0AAD9JET6_9ANNE</name>
<accession>A0AAD9JET6</accession>
<dbReference type="PROSITE" id="PS01186">
    <property type="entry name" value="EGF_2"/>
    <property type="match status" value="1"/>
</dbReference>
<sequence>MFIQRCAVRCCVLILLISVYAAIGETVPSDAAKSGNRVKRATPKNQLTHEQRVDFLTAHNSFRRSINPPASNMQFVVVWASSSYIGCAIMKCSEMTGIIMNNATFFVCYYGPGGNGLGKKPYKDGAACSSCPSEMICDSGLCVNKVKCEEKICENGGTIDEFCECICPPGYNGTTCNIGGRSDGANFQISPFWIIVCILRLSI</sequence>
<evidence type="ECO:0000259" key="2">
    <source>
        <dbReference type="PROSITE" id="PS00022"/>
    </source>
</evidence>
<organism evidence="4 5">
    <name type="scientific">Paralvinella palmiformis</name>
    <dbReference type="NCBI Taxonomy" id="53620"/>
    <lineage>
        <taxon>Eukaryota</taxon>
        <taxon>Metazoa</taxon>
        <taxon>Spiralia</taxon>
        <taxon>Lophotrochozoa</taxon>
        <taxon>Annelida</taxon>
        <taxon>Polychaeta</taxon>
        <taxon>Sedentaria</taxon>
        <taxon>Canalipalpata</taxon>
        <taxon>Terebellida</taxon>
        <taxon>Terebelliformia</taxon>
        <taxon>Alvinellidae</taxon>
        <taxon>Paralvinella</taxon>
    </lineage>
</organism>
<evidence type="ECO:0000256" key="1">
    <source>
        <dbReference type="SAM" id="SignalP"/>
    </source>
</evidence>